<dbReference type="PANTHER" id="PTHR43284:SF1">
    <property type="entry name" value="ASPARAGINE SYNTHETASE"/>
    <property type="match status" value="1"/>
</dbReference>
<evidence type="ECO:0000256" key="4">
    <source>
        <dbReference type="ARBA" id="ARBA00022741"/>
    </source>
</evidence>
<dbReference type="PIRSF" id="PIRSF001589">
    <property type="entry name" value="Asn_synthetase_glu-h"/>
    <property type="match status" value="1"/>
</dbReference>
<dbReference type="InterPro" id="IPR014729">
    <property type="entry name" value="Rossmann-like_a/b/a_fold"/>
</dbReference>
<evidence type="ECO:0000256" key="7">
    <source>
        <dbReference type="SAM" id="MobiDB-lite"/>
    </source>
</evidence>
<evidence type="ECO:0000256" key="5">
    <source>
        <dbReference type="ARBA" id="ARBA00022840"/>
    </source>
</evidence>
<evidence type="ECO:0000259" key="8">
    <source>
        <dbReference type="Pfam" id="PF00733"/>
    </source>
</evidence>
<dbReference type="Pfam" id="PF13537">
    <property type="entry name" value="GATase_7"/>
    <property type="match status" value="1"/>
</dbReference>
<evidence type="ECO:0000256" key="6">
    <source>
        <dbReference type="ARBA" id="ARBA00048741"/>
    </source>
</evidence>
<dbReference type="SUPFAM" id="SSF52402">
    <property type="entry name" value="Adenine nucleotide alpha hydrolases-like"/>
    <property type="match status" value="1"/>
</dbReference>
<comment type="similarity">
    <text evidence="2">Belongs to the asparagine synthetase family.</text>
</comment>
<evidence type="ECO:0000313" key="10">
    <source>
        <dbReference type="EMBL" id="GGD75326.1"/>
    </source>
</evidence>
<dbReference type="RefSeq" id="WP_099035951.1">
    <property type="nucleotide sequence ID" value="NZ_BMGJ01000016.1"/>
</dbReference>
<evidence type="ECO:0000256" key="3">
    <source>
        <dbReference type="ARBA" id="ARBA00012737"/>
    </source>
</evidence>
<evidence type="ECO:0000313" key="11">
    <source>
        <dbReference type="Proteomes" id="UP000614272"/>
    </source>
</evidence>
<feature type="region of interest" description="Disordered" evidence="7">
    <location>
        <begin position="1"/>
        <end position="20"/>
    </location>
</feature>
<comment type="caution">
    <text evidence="10">The sequence shown here is derived from an EMBL/GenBank/DDBJ whole genome shotgun (WGS) entry which is preliminary data.</text>
</comment>
<dbReference type="SUPFAM" id="SSF56235">
    <property type="entry name" value="N-terminal nucleophile aminohydrolases (Ntn hydrolases)"/>
    <property type="match status" value="1"/>
</dbReference>
<reference evidence="11" key="1">
    <citation type="journal article" date="2019" name="Int. J. Syst. Evol. Microbiol.">
        <title>The Global Catalogue of Microorganisms (GCM) 10K type strain sequencing project: providing services to taxonomists for standard genome sequencing and annotation.</title>
        <authorList>
            <consortium name="The Broad Institute Genomics Platform"/>
            <consortium name="The Broad Institute Genome Sequencing Center for Infectious Disease"/>
            <person name="Wu L."/>
            <person name="Ma J."/>
        </authorList>
    </citation>
    <scope>NUCLEOTIDE SEQUENCE [LARGE SCALE GENOMIC DNA]</scope>
    <source>
        <strain evidence="11">CGMCC 1.12923</strain>
    </source>
</reference>
<name>A0ABQ1RQI2_9ALTE</name>
<evidence type="ECO:0000256" key="1">
    <source>
        <dbReference type="ARBA" id="ARBA00005187"/>
    </source>
</evidence>
<dbReference type="PANTHER" id="PTHR43284">
    <property type="entry name" value="ASPARAGINE SYNTHETASE (GLUTAMINE-HYDROLYZING)"/>
    <property type="match status" value="1"/>
</dbReference>
<gene>
    <name evidence="10" type="primary">asnB</name>
    <name evidence="10" type="ORF">GCM10011357_32930</name>
</gene>
<dbReference type="Gene3D" id="3.60.20.10">
    <property type="entry name" value="Glutamine Phosphoribosylpyrophosphate, subunit 1, domain 1"/>
    <property type="match status" value="1"/>
</dbReference>
<sequence length="591" mass="66689">MWKLESSSEPAQNHTASQRIEVTRTGDKACKLTLVAEHGLSVAENDQHLVCVLGRLRPYNQDYGLKQPAQWLLECLAEKGADFYAEIAGFFALVILDKQTGALRLVTDHVGSVPVYLAQHAEQYWVTDSLKLIEPELEDESLELNPQALFNYCFYHCIPASRSIYRSAQKLKPGTELCVQASGEMQESNLYQPAYNYSDQSTEALMAQCREVIELAVKRNIAPKSAAFLSGGLDSSTVAGMFAKHQPGAPTISIGFDAKGYDETEYAKITAEKFKTNHQVHYLQPQEIVDNFVEVAGYYDEPFGNSSAMAAYICAKVAKESGTEVMLAGDGGDELFGGNERYAKQKVFEAYSQVPGVVQKPLEMLLNTPLGKLPVLKKGLSYVDQANIPLPDRMDTYNFLNRFDLKTMFREDFLASIDTEEPAKAKRDRYQQCRCDDAVEQMMYLDWKFTLADNDLVKVSRMCRKAGVEVRYPLLEKEVVDFSCTVPASVKLPGNRLRDFYKNTFRGFLADETLSKSKHGFGLPFGVWMKEQPTLQKITNDSLKRLRERQIFRPEFIDTALSTYQSGHANYYGELIWIMVVLELWLTSRGL</sequence>
<feature type="domain" description="Glutamine amidotransferase type-2" evidence="9">
    <location>
        <begin position="72"/>
        <end position="133"/>
    </location>
</feature>
<keyword evidence="5" id="KW-0067">ATP-binding</keyword>
<protein>
    <recommendedName>
        <fullName evidence="3">asparagine synthase (glutamine-hydrolyzing)</fullName>
        <ecNumber evidence="3">6.3.5.4</ecNumber>
    </recommendedName>
</protein>
<dbReference type="InterPro" id="IPR006426">
    <property type="entry name" value="Asn_synth_AEB"/>
</dbReference>
<proteinExistence type="inferred from homology"/>
<dbReference type="Proteomes" id="UP000614272">
    <property type="component" value="Unassembled WGS sequence"/>
</dbReference>
<dbReference type="InterPro" id="IPR001962">
    <property type="entry name" value="Asn_synthase"/>
</dbReference>
<dbReference type="Pfam" id="PF00733">
    <property type="entry name" value="Asn_synthase"/>
    <property type="match status" value="1"/>
</dbReference>
<dbReference type="InterPro" id="IPR051786">
    <property type="entry name" value="ASN_synthetase/amidase"/>
</dbReference>
<keyword evidence="11" id="KW-1185">Reference proteome</keyword>
<dbReference type="InterPro" id="IPR017932">
    <property type="entry name" value="GATase_2_dom"/>
</dbReference>
<comment type="pathway">
    <text evidence="1">Amino-acid biosynthesis; L-asparagine biosynthesis; L-asparagine from L-aspartate (L-Gln route): step 1/1.</text>
</comment>
<comment type="catalytic activity">
    <reaction evidence="6">
        <text>L-aspartate + L-glutamine + ATP + H2O = L-asparagine + L-glutamate + AMP + diphosphate + H(+)</text>
        <dbReference type="Rhea" id="RHEA:12228"/>
        <dbReference type="ChEBI" id="CHEBI:15377"/>
        <dbReference type="ChEBI" id="CHEBI:15378"/>
        <dbReference type="ChEBI" id="CHEBI:29985"/>
        <dbReference type="ChEBI" id="CHEBI:29991"/>
        <dbReference type="ChEBI" id="CHEBI:30616"/>
        <dbReference type="ChEBI" id="CHEBI:33019"/>
        <dbReference type="ChEBI" id="CHEBI:58048"/>
        <dbReference type="ChEBI" id="CHEBI:58359"/>
        <dbReference type="ChEBI" id="CHEBI:456215"/>
        <dbReference type="EC" id="6.3.5.4"/>
    </reaction>
</comment>
<evidence type="ECO:0000256" key="2">
    <source>
        <dbReference type="ARBA" id="ARBA00005752"/>
    </source>
</evidence>
<dbReference type="CDD" id="cd01991">
    <property type="entry name" value="Asn_synthase_B_C"/>
    <property type="match status" value="1"/>
</dbReference>
<dbReference type="InterPro" id="IPR029055">
    <property type="entry name" value="Ntn_hydrolases_N"/>
</dbReference>
<feature type="domain" description="Asparagine synthetase" evidence="8">
    <location>
        <begin position="210"/>
        <end position="586"/>
    </location>
</feature>
<organism evidence="10 11">
    <name type="scientific">Lacimicrobium alkaliphilum</name>
    <dbReference type="NCBI Taxonomy" id="1526571"/>
    <lineage>
        <taxon>Bacteria</taxon>
        <taxon>Pseudomonadati</taxon>
        <taxon>Pseudomonadota</taxon>
        <taxon>Gammaproteobacteria</taxon>
        <taxon>Alteromonadales</taxon>
        <taxon>Alteromonadaceae</taxon>
        <taxon>Lacimicrobium</taxon>
    </lineage>
</organism>
<dbReference type="EC" id="6.3.5.4" evidence="3"/>
<dbReference type="EMBL" id="BMGJ01000016">
    <property type="protein sequence ID" value="GGD75326.1"/>
    <property type="molecule type" value="Genomic_DNA"/>
</dbReference>
<dbReference type="Gene3D" id="3.40.50.620">
    <property type="entry name" value="HUPs"/>
    <property type="match status" value="1"/>
</dbReference>
<accession>A0ABQ1RQI2</accession>
<evidence type="ECO:0000259" key="9">
    <source>
        <dbReference type="Pfam" id="PF13537"/>
    </source>
</evidence>
<keyword evidence="4" id="KW-0547">Nucleotide-binding</keyword>